<organism evidence="1 2">
    <name type="scientific">Methylomonas methanica</name>
    <dbReference type="NCBI Taxonomy" id="421"/>
    <lineage>
        <taxon>Bacteria</taxon>
        <taxon>Pseudomonadati</taxon>
        <taxon>Pseudomonadota</taxon>
        <taxon>Gammaproteobacteria</taxon>
        <taxon>Methylococcales</taxon>
        <taxon>Methylococcaceae</taxon>
        <taxon>Methylomonas</taxon>
    </lineage>
</organism>
<dbReference type="EMBL" id="LUUH01000040">
    <property type="protein sequence ID" value="OAI05635.1"/>
    <property type="molecule type" value="Genomic_DNA"/>
</dbReference>
<proteinExistence type="predicted"/>
<accession>A0A177MJW0</accession>
<evidence type="ECO:0000313" key="2">
    <source>
        <dbReference type="Proteomes" id="UP000077763"/>
    </source>
</evidence>
<evidence type="ECO:0008006" key="3">
    <source>
        <dbReference type="Google" id="ProtNLM"/>
    </source>
</evidence>
<protein>
    <recommendedName>
        <fullName evidence="3">Circularly permuted ATP-grasp superfamily protein</fullName>
    </recommendedName>
</protein>
<dbReference type="AlphaFoldDB" id="A0A177MJW0"/>
<dbReference type="Proteomes" id="UP000077763">
    <property type="component" value="Unassembled WGS sequence"/>
</dbReference>
<evidence type="ECO:0000313" key="1">
    <source>
        <dbReference type="EMBL" id="OAI05635.1"/>
    </source>
</evidence>
<gene>
    <name evidence="1" type="ORF">A1353_10695</name>
</gene>
<dbReference type="SUPFAM" id="SSF56059">
    <property type="entry name" value="Glutathione synthetase ATP-binding domain-like"/>
    <property type="match status" value="1"/>
</dbReference>
<reference evidence="1 2" key="1">
    <citation type="submission" date="2016-03" db="EMBL/GenBank/DDBJ databases">
        <authorList>
            <person name="Ploux O."/>
        </authorList>
    </citation>
    <scope>NUCLEOTIDE SEQUENCE [LARGE SCALE GENOMIC DNA]</scope>
    <source>
        <strain evidence="1 2">R-45371</strain>
    </source>
</reference>
<comment type="caution">
    <text evidence="1">The sequence shown here is derived from an EMBL/GenBank/DDBJ whole genome shotgun (WGS) entry which is preliminary data.</text>
</comment>
<name>A0A177MJW0_METMH</name>
<sequence>MHPHPEPEQTPNAKQLNSDCRCSSLNRKALRSELNRLDGNDDLYQLIAEERPNLFAESAVFIDQACLDQQLEIIAALERVIALPAYQQQVFKYAPDAARFLTKAHGVFLGYDFHLSADGPKLIEINSNAGGAMINALLIRAQNSCCEIAGNQRPGKLKLPRQDTQQAETLFMEMFYREWRAERDAAPLRSIAIVDDDPQQQYMWPEFLLFKHLFEHHKIQTVICDPQALNYRDGGLWHGGLQIDLVYNRLTDFGLESLECRTLREAYLAGAVVLTPHPRNHALYADKRNLVWLGKDEFLQSIGVDAHTRTLLREGIAHTVLVDAQHADQFWAGRKQLFFKPARGYGSKAAYRGDKLTRRVFEDILQHDYVAQTLVKPSERHLDAGELKLDLRHYVYQGQTQLVCARLYQGQTTNFRTPGGGFAQVVVVP</sequence>